<dbReference type="InterPro" id="IPR012292">
    <property type="entry name" value="Globin/Proto"/>
</dbReference>
<proteinExistence type="predicted"/>
<dbReference type="GO" id="GO:0019825">
    <property type="term" value="F:oxygen binding"/>
    <property type="evidence" value="ECO:0007669"/>
    <property type="project" value="InterPro"/>
</dbReference>
<gene>
    <name evidence="1" type="ORF">D2V04_10860</name>
</gene>
<dbReference type="RefSeq" id="WP_119513725.1">
    <property type="nucleotide sequence ID" value="NZ_QXFK01000018.1"/>
</dbReference>
<sequence length="128" mass="14642">MTDPLITEDDINRLVPEFYARVRRDALLGPIFNGAIDDWPHHLEKLKAFWSSVMLTSGRYKGNPMQAHVRHDTAMTGEAFERWLGLWRETTDDLLSPAAAAAFQDKADRIAESLQLGIQFYRDRAARP</sequence>
<evidence type="ECO:0000313" key="1">
    <source>
        <dbReference type="EMBL" id="RIV76667.1"/>
    </source>
</evidence>
<reference evidence="1 2" key="1">
    <citation type="submission" date="2018-08" db="EMBL/GenBank/DDBJ databases">
        <title>Altererythrobacter sp.Ery1 and Ery12, the genome sequencing of novel strains in genus Alterythrobacter.</title>
        <authorList>
            <person name="Cheng H."/>
            <person name="Wu Y.-H."/>
            <person name="Fang C."/>
            <person name="Xu X.-W."/>
        </authorList>
    </citation>
    <scope>NUCLEOTIDE SEQUENCE [LARGE SCALE GENOMIC DNA]</scope>
    <source>
        <strain evidence="1 2">Ery1</strain>
    </source>
</reference>
<dbReference type="CDD" id="cd08916">
    <property type="entry name" value="TrHb3_P"/>
    <property type="match status" value="1"/>
</dbReference>
<dbReference type="InterPro" id="IPR009050">
    <property type="entry name" value="Globin-like_sf"/>
</dbReference>
<dbReference type="GO" id="GO:0020037">
    <property type="term" value="F:heme binding"/>
    <property type="evidence" value="ECO:0007669"/>
    <property type="project" value="InterPro"/>
</dbReference>
<evidence type="ECO:0000313" key="2">
    <source>
        <dbReference type="Proteomes" id="UP000285092"/>
    </source>
</evidence>
<keyword evidence="2" id="KW-1185">Reference proteome</keyword>
<organism evidence="1 2">
    <name type="scientific">Pelagerythrobacter aerophilus</name>
    <dbReference type="NCBI Taxonomy" id="2306995"/>
    <lineage>
        <taxon>Bacteria</taxon>
        <taxon>Pseudomonadati</taxon>
        <taxon>Pseudomonadota</taxon>
        <taxon>Alphaproteobacteria</taxon>
        <taxon>Sphingomonadales</taxon>
        <taxon>Erythrobacteraceae</taxon>
        <taxon>Pelagerythrobacter</taxon>
    </lineage>
</organism>
<dbReference type="Proteomes" id="UP000285092">
    <property type="component" value="Unassembled WGS sequence"/>
</dbReference>
<name>A0A418NFQ0_9SPHN</name>
<comment type="caution">
    <text evidence="1">The sequence shown here is derived from an EMBL/GenBank/DDBJ whole genome shotgun (WGS) entry which is preliminary data.</text>
</comment>
<protein>
    <submittedName>
        <fullName evidence="1">Group III truncated hemoglobin</fullName>
    </submittedName>
</protein>
<dbReference type="OrthoDB" id="25954at2"/>
<dbReference type="SUPFAM" id="SSF46458">
    <property type="entry name" value="Globin-like"/>
    <property type="match status" value="1"/>
</dbReference>
<dbReference type="EMBL" id="QXFK01000018">
    <property type="protein sequence ID" value="RIV76667.1"/>
    <property type="molecule type" value="Genomic_DNA"/>
</dbReference>
<dbReference type="Gene3D" id="1.10.490.10">
    <property type="entry name" value="Globins"/>
    <property type="match status" value="1"/>
</dbReference>
<accession>A0A418NFQ0</accession>
<dbReference type="AlphaFoldDB" id="A0A418NFQ0"/>